<comment type="caution">
    <text evidence="2">The sequence shown here is derived from an EMBL/GenBank/DDBJ whole genome shotgun (WGS) entry which is preliminary data.</text>
</comment>
<accession>A0ABW0M7J1</accession>
<organism evidence="2 3">
    <name type="scientific">Paraherbaspirillum soli</name>
    <dbReference type="NCBI Taxonomy" id="631222"/>
    <lineage>
        <taxon>Bacteria</taxon>
        <taxon>Pseudomonadati</taxon>
        <taxon>Pseudomonadota</taxon>
        <taxon>Betaproteobacteria</taxon>
        <taxon>Burkholderiales</taxon>
        <taxon>Oxalobacteraceae</taxon>
        <taxon>Paraherbaspirillum</taxon>
    </lineage>
</organism>
<dbReference type="Proteomes" id="UP001596045">
    <property type="component" value="Unassembled WGS sequence"/>
</dbReference>
<dbReference type="RefSeq" id="WP_378996552.1">
    <property type="nucleotide sequence ID" value="NZ_JBHSMT010000012.1"/>
</dbReference>
<dbReference type="EMBL" id="JBHSMT010000012">
    <property type="protein sequence ID" value="MFC5473769.1"/>
    <property type="molecule type" value="Genomic_DNA"/>
</dbReference>
<feature type="chain" id="PRO_5045378079" evidence="1">
    <location>
        <begin position="19"/>
        <end position="451"/>
    </location>
</feature>
<keyword evidence="3" id="KW-1185">Reference proteome</keyword>
<evidence type="ECO:0000256" key="1">
    <source>
        <dbReference type="SAM" id="SignalP"/>
    </source>
</evidence>
<evidence type="ECO:0000313" key="2">
    <source>
        <dbReference type="EMBL" id="MFC5473769.1"/>
    </source>
</evidence>
<dbReference type="InterPro" id="IPR058087">
    <property type="entry name" value="XAC2610_dom"/>
</dbReference>
<sequence>MKIHAFILYLFLINTASANTDELLIPGIYRLNAPSQRPIQNLGKADTKIIKSTKNFSNALPKAAKISYAMVSRDDVSHTNKIVFLVDENYRDSSSADNLCVAYAFPNWNSHSESQPFCTNGNPIFRTEKSAFSIERAADERMIREEKIPPQRAPTDKEKIACILISCSGEAYGYSIYHYATTLYHDDFSLQAVKNYQDIFYLTKDLSIYHQSSKSSAHTNVGKGKFVAITAMHPDWYEVDSVKQDGEILHGWLSREDLIEGEWVGQKAKLPKYRFRVALQTQDESDSEAKTAVAIEVINRMTNRRVQMIYDFYSDPNRFSRPEEMLSVVDANFDGYPDIMVFGSSGGAGPNSTENIFLFDPKTQKFALDEMLSGLPQLDINSKNRTISSASRSSCCSHHAETYRYIKGKLTLVADWDESMTVDGEGMVTTTGKLMRGKMIYRAKRRKLEMQ</sequence>
<keyword evidence="1" id="KW-0732">Signal</keyword>
<proteinExistence type="predicted"/>
<evidence type="ECO:0000313" key="3">
    <source>
        <dbReference type="Proteomes" id="UP001596045"/>
    </source>
</evidence>
<dbReference type="NCBIfam" id="NF047539">
    <property type="entry name" value="XAC2610_fam"/>
    <property type="match status" value="1"/>
</dbReference>
<protein>
    <submittedName>
        <fullName evidence="2">XAC2610-related protein</fullName>
    </submittedName>
</protein>
<name>A0ABW0M7J1_9BURK</name>
<gene>
    <name evidence="2" type="ORF">ACFPM8_07340</name>
</gene>
<feature type="signal peptide" evidence="1">
    <location>
        <begin position="1"/>
        <end position="18"/>
    </location>
</feature>
<reference evidence="3" key="1">
    <citation type="journal article" date="2019" name="Int. J. Syst. Evol. Microbiol.">
        <title>The Global Catalogue of Microorganisms (GCM) 10K type strain sequencing project: providing services to taxonomists for standard genome sequencing and annotation.</title>
        <authorList>
            <consortium name="The Broad Institute Genomics Platform"/>
            <consortium name="The Broad Institute Genome Sequencing Center for Infectious Disease"/>
            <person name="Wu L."/>
            <person name="Ma J."/>
        </authorList>
    </citation>
    <scope>NUCLEOTIDE SEQUENCE [LARGE SCALE GENOMIC DNA]</scope>
    <source>
        <strain evidence="3">JCM 17066</strain>
    </source>
</reference>